<dbReference type="InterPro" id="IPR032675">
    <property type="entry name" value="LRR_dom_sf"/>
</dbReference>
<evidence type="ECO:0000256" key="5">
    <source>
        <dbReference type="ARBA" id="ARBA00022737"/>
    </source>
</evidence>
<reference evidence="10" key="1">
    <citation type="submission" date="2020-03" db="EMBL/GenBank/DDBJ databases">
        <title>Castanea mollissima Vanexum genome sequencing.</title>
        <authorList>
            <person name="Staton M."/>
        </authorList>
    </citation>
    <scope>NUCLEOTIDE SEQUENCE</scope>
    <source>
        <tissue evidence="10">Leaf</tissue>
    </source>
</reference>
<keyword evidence="6" id="KW-0472">Membrane</keyword>
<sequence length="447" mass="49936">MGLSTSLFMLMHFLALLSLYNLIFASSSFVQPLCHDDESFALLQFKESFIIDQSASFETSAYPKVSSWKLESDDCCSWDGVGCDKDTGPIPAEIFQLTGLIYLSLSHNNFTGPVPSSFGNLTELIHLDLSMNNFPGPVPSSFGNLTELIYLDLSYNNFAGPVPSSYGNLTKLINLDLSYNNFNRGALDWIGKQTNFIQLGLANLNLNGSIPFFIQNLTQLTDLNLDSCNLTGHIPSWLANLTQLDVLRLGKNGLHGSIPSWISRLMNLEMLFLDYNHFGGIVEFDIFLKLPKLSYLRLSFNQISLLIKPSNNITFPKFRLLGLGSCDLDEFPDFLKSQDELEVLTLSNNKISGLIPNWMWNSSKKTLWNLDLSNNFLVGFHQLPVILPWTNLENLDLSNNKLQGSLPIPPPSILSYKFSNNTLTGEIPQMICNLSVAIGFGSEFCHK</sequence>
<evidence type="ECO:0000259" key="9">
    <source>
        <dbReference type="Pfam" id="PF23598"/>
    </source>
</evidence>
<feature type="domain" description="Disease resistance R13L4/SHOC-2-like LRR" evidence="9">
    <location>
        <begin position="83"/>
        <end position="320"/>
    </location>
</feature>
<dbReference type="Pfam" id="PF00560">
    <property type="entry name" value="LRR_1"/>
    <property type="match status" value="2"/>
</dbReference>
<evidence type="ECO:0000256" key="2">
    <source>
        <dbReference type="ARBA" id="ARBA00022475"/>
    </source>
</evidence>
<comment type="subcellular location">
    <subcellularLocation>
        <location evidence="1">Cell membrane</location>
    </subcellularLocation>
</comment>
<dbReference type="Gene3D" id="3.80.10.10">
    <property type="entry name" value="Ribonuclease Inhibitor"/>
    <property type="match status" value="3"/>
</dbReference>
<dbReference type="PANTHER" id="PTHR48004:SF103">
    <property type="entry name" value="OS01G0515300 PROTEIN"/>
    <property type="match status" value="1"/>
</dbReference>
<dbReference type="GO" id="GO:0005886">
    <property type="term" value="C:plasma membrane"/>
    <property type="evidence" value="ECO:0007669"/>
    <property type="project" value="UniProtKB-SubCell"/>
</dbReference>
<organism evidence="10 11">
    <name type="scientific">Castanea mollissima</name>
    <name type="common">Chinese chestnut</name>
    <dbReference type="NCBI Taxonomy" id="60419"/>
    <lineage>
        <taxon>Eukaryota</taxon>
        <taxon>Viridiplantae</taxon>
        <taxon>Streptophyta</taxon>
        <taxon>Embryophyta</taxon>
        <taxon>Tracheophyta</taxon>
        <taxon>Spermatophyta</taxon>
        <taxon>Magnoliopsida</taxon>
        <taxon>eudicotyledons</taxon>
        <taxon>Gunneridae</taxon>
        <taxon>Pentapetalae</taxon>
        <taxon>rosids</taxon>
        <taxon>fabids</taxon>
        <taxon>Fagales</taxon>
        <taxon>Fagaceae</taxon>
        <taxon>Castanea</taxon>
    </lineage>
</organism>
<dbReference type="InterPro" id="IPR052941">
    <property type="entry name" value="StomDev_PlantInt_Reg"/>
</dbReference>
<dbReference type="InterPro" id="IPR001611">
    <property type="entry name" value="Leu-rich_rpt"/>
</dbReference>
<keyword evidence="11" id="KW-1185">Reference proteome</keyword>
<keyword evidence="5" id="KW-0677">Repeat</keyword>
<keyword evidence="2" id="KW-1003">Cell membrane</keyword>
<dbReference type="InterPro" id="IPR055414">
    <property type="entry name" value="LRR_R13L4/SHOC2-like"/>
</dbReference>
<evidence type="ECO:0000313" key="11">
    <source>
        <dbReference type="Proteomes" id="UP000737018"/>
    </source>
</evidence>
<accession>A0A8J4W2Z2</accession>
<comment type="caution">
    <text evidence="10">The sequence shown here is derived from an EMBL/GenBank/DDBJ whole genome shotgun (WGS) entry which is preliminary data.</text>
</comment>
<evidence type="ECO:0000256" key="7">
    <source>
        <dbReference type="ARBA" id="ARBA00023180"/>
    </source>
</evidence>
<keyword evidence="4 8" id="KW-0732">Signal</keyword>
<dbReference type="Pfam" id="PF23598">
    <property type="entry name" value="LRR_14"/>
    <property type="match status" value="1"/>
</dbReference>
<feature type="chain" id="PRO_5035298985" description="Disease resistance R13L4/SHOC-2-like LRR domain-containing protein" evidence="8">
    <location>
        <begin position="26"/>
        <end position="447"/>
    </location>
</feature>
<dbReference type="OrthoDB" id="1112247at2759"/>
<evidence type="ECO:0000256" key="3">
    <source>
        <dbReference type="ARBA" id="ARBA00022614"/>
    </source>
</evidence>
<dbReference type="EMBL" id="JRKL02000276">
    <property type="protein sequence ID" value="KAF3973094.1"/>
    <property type="molecule type" value="Genomic_DNA"/>
</dbReference>
<dbReference type="AlphaFoldDB" id="A0A8J4W2Z2"/>
<evidence type="ECO:0000256" key="6">
    <source>
        <dbReference type="ARBA" id="ARBA00023136"/>
    </source>
</evidence>
<dbReference type="SUPFAM" id="SSF52047">
    <property type="entry name" value="RNI-like"/>
    <property type="match status" value="1"/>
</dbReference>
<dbReference type="Proteomes" id="UP000737018">
    <property type="component" value="Unassembled WGS sequence"/>
</dbReference>
<name>A0A8J4W2Z2_9ROSI</name>
<feature type="signal peptide" evidence="8">
    <location>
        <begin position="1"/>
        <end position="25"/>
    </location>
</feature>
<dbReference type="FunFam" id="3.80.10.10:FF:000041">
    <property type="entry name" value="LRR receptor-like serine/threonine-protein kinase ERECTA"/>
    <property type="match status" value="1"/>
</dbReference>
<dbReference type="PANTHER" id="PTHR48004">
    <property type="entry name" value="OS01G0149700 PROTEIN"/>
    <property type="match status" value="1"/>
</dbReference>
<evidence type="ECO:0000256" key="8">
    <source>
        <dbReference type="SAM" id="SignalP"/>
    </source>
</evidence>
<protein>
    <recommendedName>
        <fullName evidence="9">Disease resistance R13L4/SHOC-2-like LRR domain-containing protein</fullName>
    </recommendedName>
</protein>
<proteinExistence type="predicted"/>
<evidence type="ECO:0000256" key="1">
    <source>
        <dbReference type="ARBA" id="ARBA00004236"/>
    </source>
</evidence>
<keyword evidence="7" id="KW-0325">Glycoprotein</keyword>
<evidence type="ECO:0000256" key="4">
    <source>
        <dbReference type="ARBA" id="ARBA00022729"/>
    </source>
</evidence>
<dbReference type="FunFam" id="3.80.10.10:FF:000299">
    <property type="entry name" value="Piriformospora indica-insensitive protein 2"/>
    <property type="match status" value="1"/>
</dbReference>
<evidence type="ECO:0000313" key="10">
    <source>
        <dbReference type="EMBL" id="KAF3973094.1"/>
    </source>
</evidence>
<gene>
    <name evidence="10" type="ORF">CMV_003459</name>
</gene>
<keyword evidence="3" id="KW-0433">Leucine-rich repeat</keyword>